<evidence type="ECO:0000256" key="13">
    <source>
        <dbReference type="ARBA" id="ARBA00047833"/>
    </source>
</evidence>
<evidence type="ECO:0000256" key="2">
    <source>
        <dbReference type="ARBA" id="ARBA00004752"/>
    </source>
</evidence>
<keyword evidence="20" id="KW-1185">Reference proteome</keyword>
<evidence type="ECO:0000256" key="1">
    <source>
        <dbReference type="ARBA" id="ARBA00004496"/>
    </source>
</evidence>
<evidence type="ECO:0000256" key="12">
    <source>
        <dbReference type="ARBA" id="ARBA00023316"/>
    </source>
</evidence>
<evidence type="ECO:0000256" key="10">
    <source>
        <dbReference type="ARBA" id="ARBA00022984"/>
    </source>
</evidence>
<dbReference type="InterPro" id="IPR036565">
    <property type="entry name" value="Mur-like_cat_sf"/>
</dbReference>
<dbReference type="Gene3D" id="3.40.1190.10">
    <property type="entry name" value="Mur-like, catalytic domain"/>
    <property type="match status" value="1"/>
</dbReference>
<dbReference type="Gene3D" id="3.40.50.720">
    <property type="entry name" value="NAD(P)-binding Rossmann-like Domain"/>
    <property type="match status" value="1"/>
</dbReference>
<dbReference type="InterPro" id="IPR036615">
    <property type="entry name" value="Mur_ligase_C_dom_sf"/>
</dbReference>
<evidence type="ECO:0000313" key="20">
    <source>
        <dbReference type="Proteomes" id="UP000004295"/>
    </source>
</evidence>
<dbReference type="Pfam" id="PF02875">
    <property type="entry name" value="Mur_ligase_C"/>
    <property type="match status" value="1"/>
</dbReference>
<comment type="pathway">
    <text evidence="2 14">Cell wall biogenesis; peptidoglycan biosynthesis.</text>
</comment>
<accession>C3JBD3</accession>
<name>C3JBD3_POREA</name>
<dbReference type="GO" id="GO:0009252">
    <property type="term" value="P:peptidoglycan biosynthetic process"/>
    <property type="evidence" value="ECO:0007669"/>
    <property type="project" value="UniProtKB-UniRule"/>
</dbReference>
<dbReference type="EMBL" id="ACNN01000026">
    <property type="protein sequence ID" value="EEN82396.1"/>
    <property type="molecule type" value="Genomic_DNA"/>
</dbReference>
<keyword evidence="10 14" id="KW-0573">Peptidoglycan synthesis</keyword>
<dbReference type="InterPro" id="IPR050061">
    <property type="entry name" value="MurCDEF_pg_biosynth"/>
</dbReference>
<evidence type="ECO:0000259" key="17">
    <source>
        <dbReference type="Pfam" id="PF02875"/>
    </source>
</evidence>
<evidence type="ECO:0000256" key="9">
    <source>
        <dbReference type="ARBA" id="ARBA00022960"/>
    </source>
</evidence>
<keyword evidence="15" id="KW-1133">Transmembrane helix</keyword>
<dbReference type="UniPathway" id="UPA00219"/>
<evidence type="ECO:0000313" key="19">
    <source>
        <dbReference type="EMBL" id="EEN82396.1"/>
    </source>
</evidence>
<keyword evidence="8 14" id="KW-0067">ATP-binding</keyword>
<dbReference type="SUPFAM" id="SSF53623">
    <property type="entry name" value="MurD-like peptide ligases, catalytic domain"/>
    <property type="match status" value="1"/>
</dbReference>
<dbReference type="Gene3D" id="3.90.190.20">
    <property type="entry name" value="Mur ligase, C-terminal domain"/>
    <property type="match status" value="1"/>
</dbReference>
<comment type="subcellular location">
    <subcellularLocation>
        <location evidence="1 14">Cytoplasm</location>
    </subcellularLocation>
</comment>
<organism evidence="19 20">
    <name type="scientific">Porphyromonas endodontalis (strain ATCC 35406 / DSM 24491 / JCM 8526 / CCUG 16442 / BCRC 14492 / NCTC 13058 / HG 370)</name>
    <name type="common">Bacteroides endodontalis</name>
    <dbReference type="NCBI Taxonomy" id="553175"/>
    <lineage>
        <taxon>Bacteria</taxon>
        <taxon>Pseudomonadati</taxon>
        <taxon>Bacteroidota</taxon>
        <taxon>Bacteroidia</taxon>
        <taxon>Bacteroidales</taxon>
        <taxon>Porphyromonadaceae</taxon>
        <taxon>Porphyromonas</taxon>
    </lineage>
</organism>
<keyword evidence="4 14" id="KW-0963">Cytoplasm</keyword>
<evidence type="ECO:0000259" key="16">
    <source>
        <dbReference type="Pfam" id="PF01225"/>
    </source>
</evidence>
<dbReference type="InterPro" id="IPR005758">
    <property type="entry name" value="UDP-N-AcMur_Ala_ligase_MurC"/>
</dbReference>
<keyword evidence="15" id="KW-0812">Transmembrane</keyword>
<dbReference type="InterPro" id="IPR013221">
    <property type="entry name" value="Mur_ligase_cen"/>
</dbReference>
<keyword evidence="6 14" id="KW-0132">Cell division</keyword>
<keyword evidence="15" id="KW-0472">Membrane</keyword>
<dbReference type="SUPFAM" id="SSF51984">
    <property type="entry name" value="MurCD N-terminal domain"/>
    <property type="match status" value="1"/>
</dbReference>
<dbReference type="InterPro" id="IPR004101">
    <property type="entry name" value="Mur_ligase_C"/>
</dbReference>
<evidence type="ECO:0000256" key="3">
    <source>
        <dbReference type="ARBA" id="ARBA00012211"/>
    </source>
</evidence>
<dbReference type="Proteomes" id="UP000004295">
    <property type="component" value="Unassembled WGS sequence"/>
</dbReference>
<gene>
    <name evidence="14 19" type="primary">murC</name>
    <name evidence="19" type="ORF">POREN0001_1667</name>
</gene>
<keyword evidence="11 14" id="KW-0131">Cell cycle</keyword>
<evidence type="ECO:0000256" key="8">
    <source>
        <dbReference type="ARBA" id="ARBA00022840"/>
    </source>
</evidence>
<dbReference type="Pfam" id="PF01225">
    <property type="entry name" value="Mur_ligase"/>
    <property type="match status" value="1"/>
</dbReference>
<dbReference type="GO" id="GO:0005524">
    <property type="term" value="F:ATP binding"/>
    <property type="evidence" value="ECO:0007669"/>
    <property type="project" value="UniProtKB-UniRule"/>
</dbReference>
<feature type="domain" description="Mur ligase N-terminal catalytic" evidence="16">
    <location>
        <begin position="9"/>
        <end position="110"/>
    </location>
</feature>
<feature type="binding site" evidence="14">
    <location>
        <begin position="120"/>
        <end position="126"/>
    </location>
    <ligand>
        <name>ATP</name>
        <dbReference type="ChEBI" id="CHEBI:30616"/>
    </ligand>
</feature>
<evidence type="ECO:0000256" key="4">
    <source>
        <dbReference type="ARBA" id="ARBA00022490"/>
    </source>
</evidence>
<evidence type="ECO:0000256" key="11">
    <source>
        <dbReference type="ARBA" id="ARBA00023306"/>
    </source>
</evidence>
<dbReference type="GO" id="GO:0051301">
    <property type="term" value="P:cell division"/>
    <property type="evidence" value="ECO:0007669"/>
    <property type="project" value="UniProtKB-KW"/>
</dbReference>
<keyword evidence="12 14" id="KW-0961">Cell wall biogenesis/degradation</keyword>
<dbReference type="PANTHER" id="PTHR43445">
    <property type="entry name" value="UDP-N-ACETYLMURAMATE--L-ALANINE LIGASE-RELATED"/>
    <property type="match status" value="1"/>
</dbReference>
<proteinExistence type="inferred from homology"/>
<dbReference type="GO" id="GO:0008360">
    <property type="term" value="P:regulation of cell shape"/>
    <property type="evidence" value="ECO:0007669"/>
    <property type="project" value="UniProtKB-KW"/>
</dbReference>
<evidence type="ECO:0000256" key="5">
    <source>
        <dbReference type="ARBA" id="ARBA00022598"/>
    </source>
</evidence>
<comment type="catalytic activity">
    <reaction evidence="13 14">
        <text>UDP-N-acetyl-alpha-D-muramate + L-alanine + ATP = UDP-N-acetyl-alpha-D-muramoyl-L-alanine + ADP + phosphate + H(+)</text>
        <dbReference type="Rhea" id="RHEA:23372"/>
        <dbReference type="ChEBI" id="CHEBI:15378"/>
        <dbReference type="ChEBI" id="CHEBI:30616"/>
        <dbReference type="ChEBI" id="CHEBI:43474"/>
        <dbReference type="ChEBI" id="CHEBI:57972"/>
        <dbReference type="ChEBI" id="CHEBI:70757"/>
        <dbReference type="ChEBI" id="CHEBI:83898"/>
        <dbReference type="ChEBI" id="CHEBI:456216"/>
        <dbReference type="EC" id="6.3.2.8"/>
    </reaction>
</comment>
<dbReference type="RefSeq" id="WP_004334195.1">
    <property type="nucleotide sequence ID" value="NZ_ACNN01000026.1"/>
</dbReference>
<dbReference type="PANTHER" id="PTHR43445:SF3">
    <property type="entry name" value="UDP-N-ACETYLMURAMATE--L-ALANINE LIGASE"/>
    <property type="match status" value="1"/>
</dbReference>
<keyword evidence="5 14" id="KW-0436">Ligase</keyword>
<evidence type="ECO:0000259" key="18">
    <source>
        <dbReference type="Pfam" id="PF08245"/>
    </source>
</evidence>
<evidence type="ECO:0000256" key="14">
    <source>
        <dbReference type="HAMAP-Rule" id="MF_00046"/>
    </source>
</evidence>
<feature type="transmembrane region" description="Helical" evidence="15">
    <location>
        <begin position="6"/>
        <end position="27"/>
    </location>
</feature>
<dbReference type="HAMAP" id="MF_00046">
    <property type="entry name" value="MurC"/>
    <property type="match status" value="1"/>
</dbReference>
<dbReference type="EC" id="6.3.2.8" evidence="3 14"/>
<dbReference type="NCBIfam" id="TIGR01082">
    <property type="entry name" value="murC"/>
    <property type="match status" value="1"/>
</dbReference>
<evidence type="ECO:0000256" key="6">
    <source>
        <dbReference type="ARBA" id="ARBA00022618"/>
    </source>
</evidence>
<evidence type="ECO:0000256" key="7">
    <source>
        <dbReference type="ARBA" id="ARBA00022741"/>
    </source>
</evidence>
<dbReference type="eggNOG" id="COG0773">
    <property type="taxonomic scope" value="Bacteria"/>
</dbReference>
<dbReference type="GO" id="GO:0008763">
    <property type="term" value="F:UDP-N-acetylmuramate-L-alanine ligase activity"/>
    <property type="evidence" value="ECO:0007669"/>
    <property type="project" value="UniProtKB-UniRule"/>
</dbReference>
<comment type="function">
    <text evidence="14">Cell wall formation.</text>
</comment>
<dbReference type="InterPro" id="IPR000713">
    <property type="entry name" value="Mur_ligase_N"/>
</dbReference>
<protein>
    <recommendedName>
        <fullName evidence="3 14">UDP-N-acetylmuramate--L-alanine ligase</fullName>
        <ecNumber evidence="3 14">6.3.2.8</ecNumber>
    </recommendedName>
    <alternativeName>
        <fullName evidence="14">UDP-N-acetylmuramoyl-L-alanine synthetase</fullName>
    </alternativeName>
</protein>
<comment type="caution">
    <text evidence="19">The sequence shown here is derived from an EMBL/GenBank/DDBJ whole genome shotgun (WGS) entry which is preliminary data.</text>
</comment>
<evidence type="ECO:0000256" key="15">
    <source>
        <dbReference type="SAM" id="Phobius"/>
    </source>
</evidence>
<keyword evidence="9 14" id="KW-0133">Cell shape</keyword>
<dbReference type="GO" id="GO:0005737">
    <property type="term" value="C:cytoplasm"/>
    <property type="evidence" value="ECO:0007669"/>
    <property type="project" value="UniProtKB-SubCell"/>
</dbReference>
<feature type="domain" description="Mur ligase C-terminal" evidence="17">
    <location>
        <begin position="320"/>
        <end position="447"/>
    </location>
</feature>
<dbReference type="Pfam" id="PF08245">
    <property type="entry name" value="Mur_ligase_M"/>
    <property type="match status" value="1"/>
</dbReference>
<feature type="domain" description="Mur ligase central" evidence="18">
    <location>
        <begin position="118"/>
        <end position="298"/>
    </location>
</feature>
<dbReference type="GeneID" id="93366126"/>
<sequence length="464" mass="51955">MNKDKFYSHVYFIGIGGIGMSALARYFHAKGSLVEGYDLTPSPLTEALQSEGISVHYTDDPGYLARCAFPLATTLVVYTPAVPDHLGELQYFRHEGYRVVKRSEALGAAVQDDLLLAVAGTHGKTTTSSLLAHLLHHSRVKTNAFLGGISANYQSNLLLDSVSPYVVVEADEYDRSFLHLYPHIAIVTSMDPDHLDIYGTPEGYREGFAQFIRQVKPGGTLIYKKGITSTPETQEEVKCYTYAMGETADSYSDNIHFDEGRLFFDWHFPERGIEFKNLELGVPITINVENATAALTAACLLGVSETELRSALASFRGIHRRFERLLDTPNRVLIDDYAHHPEELRASIASVRALYPHDKITGIFQPHLYSRTQDFYPEFAEVLSELDEVILLPIYPAREEPIPGVSSSLILDKVSTAEKSLIPREELIERLRERENLNRVILTLGAGNIDRIVAPLRDMLLERN</sequence>
<dbReference type="SUPFAM" id="SSF53244">
    <property type="entry name" value="MurD-like peptide ligases, peptide-binding domain"/>
    <property type="match status" value="1"/>
</dbReference>
<comment type="similarity">
    <text evidence="14">Belongs to the MurCDEF family.</text>
</comment>
<dbReference type="GO" id="GO:0071555">
    <property type="term" value="P:cell wall organization"/>
    <property type="evidence" value="ECO:0007669"/>
    <property type="project" value="UniProtKB-KW"/>
</dbReference>
<keyword evidence="7 14" id="KW-0547">Nucleotide-binding</keyword>
<dbReference type="AlphaFoldDB" id="C3JBD3"/>
<reference evidence="19 20" key="1">
    <citation type="submission" date="2009-04" db="EMBL/GenBank/DDBJ databases">
        <authorList>
            <person name="Sebastian Y."/>
            <person name="Madupu R."/>
            <person name="Durkin A.S."/>
            <person name="Torralba M."/>
            <person name="Methe B."/>
            <person name="Sutton G.G."/>
            <person name="Strausberg R.L."/>
            <person name="Nelson K.E."/>
        </authorList>
    </citation>
    <scope>NUCLEOTIDE SEQUENCE [LARGE SCALE GENOMIC DNA]</scope>
    <source>
        <strain evidence="20">ATCC 35406 / BCRC 14492 / JCM 8526 / NCTC 13058 / HG 370</strain>
    </source>
</reference>
<dbReference type="STRING" id="553175.POREN0001_1667"/>